<dbReference type="InterPro" id="IPR017742">
    <property type="entry name" value="Deazaguanine_synth"/>
</dbReference>
<dbReference type="CDD" id="cd01335">
    <property type="entry name" value="Radical_SAM"/>
    <property type="match status" value="1"/>
</dbReference>
<feature type="binding site" evidence="8">
    <location>
        <position position="34"/>
    </location>
    <ligand>
        <name>[4Fe-4S] cluster</name>
        <dbReference type="ChEBI" id="CHEBI:49883"/>
        <note>4Fe-4S-S-AdoMet</note>
    </ligand>
</feature>
<keyword evidence="1 8" id="KW-0004">4Fe-4S</keyword>
<dbReference type="GO" id="GO:0016840">
    <property type="term" value="F:carbon-nitrogen lyase activity"/>
    <property type="evidence" value="ECO:0007669"/>
    <property type="project" value="UniProtKB-UniRule"/>
</dbReference>
<gene>
    <name evidence="8" type="primary">queE</name>
    <name evidence="10" type="ORF">SAMN04488123_10872</name>
</gene>
<reference evidence="10 11" key="1">
    <citation type="submission" date="2016-10" db="EMBL/GenBank/DDBJ databases">
        <authorList>
            <person name="de Groot N.N."/>
        </authorList>
    </citation>
    <scope>NUCLEOTIDE SEQUENCE [LARGE SCALE GENOMIC DNA]</scope>
    <source>
        <strain evidence="10 11">DSM 21771</strain>
    </source>
</reference>
<accession>A0A1G8PDC2</accession>
<evidence type="ECO:0000256" key="2">
    <source>
        <dbReference type="ARBA" id="ARBA00022691"/>
    </source>
</evidence>
<protein>
    <recommendedName>
        <fullName evidence="8">7-carboxy-7-deazaguanine synthase</fullName>
        <shortName evidence="8">CDG synthase</shortName>
        <ecNumber evidence="8">4.3.99.3</ecNumber>
    </recommendedName>
    <alternativeName>
        <fullName evidence="8">Queuosine biosynthesis protein QueE</fullName>
    </alternativeName>
</protein>
<evidence type="ECO:0000313" key="11">
    <source>
        <dbReference type="Proteomes" id="UP000198853"/>
    </source>
</evidence>
<comment type="cofactor">
    <cofactor evidence="8">
        <name>S-adenosyl-L-methionine</name>
        <dbReference type="ChEBI" id="CHEBI:59789"/>
    </cofactor>
    <text evidence="8">Binds 1 S-adenosyl-L-methionine per subunit.</text>
</comment>
<evidence type="ECO:0000259" key="9">
    <source>
        <dbReference type="PROSITE" id="PS51918"/>
    </source>
</evidence>
<evidence type="ECO:0000256" key="7">
    <source>
        <dbReference type="ARBA" id="ARBA00023239"/>
    </source>
</evidence>
<dbReference type="PANTHER" id="PTHR42836:SF1">
    <property type="entry name" value="7-CARBOXY-7-DEAZAGUANINE SYNTHASE"/>
    <property type="match status" value="1"/>
</dbReference>
<comment type="similarity">
    <text evidence="8">Belongs to the radical SAM superfamily. 7-carboxy-7-deazaguanine synthase family.</text>
</comment>
<dbReference type="PANTHER" id="PTHR42836">
    <property type="entry name" value="7-CARBOXY-7-DEAZAGUANINE SYNTHASE"/>
    <property type="match status" value="1"/>
</dbReference>
<dbReference type="HAMAP" id="MF_00917">
    <property type="entry name" value="QueE"/>
    <property type="match status" value="1"/>
</dbReference>
<dbReference type="GO" id="GO:0008616">
    <property type="term" value="P:tRNA queuosine(34) biosynthetic process"/>
    <property type="evidence" value="ECO:0007669"/>
    <property type="project" value="UniProtKB-UniRule"/>
</dbReference>
<comment type="cofactor">
    <cofactor evidence="8">
        <name>Mg(2+)</name>
        <dbReference type="ChEBI" id="CHEBI:18420"/>
    </cofactor>
</comment>
<comment type="cofactor">
    <cofactor evidence="8">
        <name>[4Fe-4S] cluster</name>
        <dbReference type="ChEBI" id="CHEBI:49883"/>
    </cofactor>
    <text evidence="8">Binds 1 [4Fe-4S] cluster. The cluster is coordinated with 3 cysteines and an exchangeable S-adenosyl-L-methionine.</text>
</comment>
<proteinExistence type="inferred from homology"/>
<dbReference type="EMBL" id="FNEN01000008">
    <property type="protein sequence ID" value="SDI90336.1"/>
    <property type="molecule type" value="Genomic_DNA"/>
</dbReference>
<dbReference type="GO" id="GO:1904047">
    <property type="term" value="F:S-adenosyl-L-methionine binding"/>
    <property type="evidence" value="ECO:0007669"/>
    <property type="project" value="UniProtKB-UniRule"/>
</dbReference>
<dbReference type="InterPro" id="IPR013785">
    <property type="entry name" value="Aldolase_TIM"/>
</dbReference>
<keyword evidence="3 8" id="KW-0479">Metal-binding</keyword>
<evidence type="ECO:0000256" key="5">
    <source>
        <dbReference type="ARBA" id="ARBA00023004"/>
    </source>
</evidence>
<feature type="binding site" evidence="8">
    <location>
        <begin position="40"/>
        <end position="42"/>
    </location>
    <ligand>
        <name>S-adenosyl-L-methionine</name>
        <dbReference type="ChEBI" id="CHEBI:59789"/>
    </ligand>
</feature>
<keyword evidence="5 8" id="KW-0408">Iron</keyword>
<evidence type="ECO:0000313" key="10">
    <source>
        <dbReference type="EMBL" id="SDI90336.1"/>
    </source>
</evidence>
<dbReference type="PIRSF" id="PIRSF000370">
    <property type="entry name" value="QueE"/>
    <property type="match status" value="1"/>
</dbReference>
<dbReference type="GO" id="GO:0051539">
    <property type="term" value="F:4 iron, 4 sulfur cluster binding"/>
    <property type="evidence" value="ECO:0007669"/>
    <property type="project" value="UniProtKB-UniRule"/>
</dbReference>
<comment type="function">
    <text evidence="8">Catalyzes the complex heterocyclic radical-mediated conversion of 6-carboxy-5,6,7,8-tetrahydropterin (CPH4) to 7-carboxy-7-deazaguanine (CDG), a step common to the biosynthetic pathways of all 7-deazapurine-containing compounds.</text>
</comment>
<dbReference type="UniPathway" id="UPA00391"/>
<dbReference type="SFLD" id="SFLDS00029">
    <property type="entry name" value="Radical_SAM"/>
    <property type="match status" value="1"/>
</dbReference>
<evidence type="ECO:0000256" key="3">
    <source>
        <dbReference type="ARBA" id="ARBA00022723"/>
    </source>
</evidence>
<evidence type="ECO:0000256" key="8">
    <source>
        <dbReference type="HAMAP-Rule" id="MF_00917"/>
    </source>
</evidence>
<keyword evidence="11" id="KW-1185">Reference proteome</keyword>
<keyword evidence="2 8" id="KW-0949">S-adenosyl-L-methionine</keyword>
<dbReference type="OrthoDB" id="9792276at2"/>
<comment type="pathway">
    <text evidence="8">Purine metabolism; 7-cyano-7-deazaguanine biosynthesis.</text>
</comment>
<dbReference type="AlphaFoldDB" id="A0A1G8PDC2"/>
<dbReference type="Pfam" id="PF04055">
    <property type="entry name" value="Radical_SAM"/>
    <property type="match status" value="1"/>
</dbReference>
<dbReference type="NCBIfam" id="TIGR03365">
    <property type="entry name" value="Bsubt_queE"/>
    <property type="match status" value="1"/>
</dbReference>
<dbReference type="InterPro" id="IPR024924">
    <property type="entry name" value="7-CO-7-deazaguanine_synth-like"/>
</dbReference>
<keyword evidence="4 8" id="KW-0460">Magnesium</keyword>
<name>A0A1G8PDC2_9BACI</name>
<evidence type="ECO:0000256" key="6">
    <source>
        <dbReference type="ARBA" id="ARBA00023014"/>
    </source>
</evidence>
<comment type="caution">
    <text evidence="8">Lacks conserved residue(s) required for the propagation of feature annotation.</text>
</comment>
<evidence type="ECO:0000256" key="1">
    <source>
        <dbReference type="ARBA" id="ARBA00022485"/>
    </source>
</evidence>
<evidence type="ECO:0000256" key="4">
    <source>
        <dbReference type="ARBA" id="ARBA00022842"/>
    </source>
</evidence>
<comment type="subunit">
    <text evidence="8">Homodimer.</text>
</comment>
<feature type="binding site" evidence="8">
    <location>
        <position position="79"/>
    </location>
    <ligand>
        <name>substrate</name>
    </ligand>
</feature>
<feature type="domain" description="Radical SAM core" evidence="9">
    <location>
        <begin position="21"/>
        <end position="236"/>
    </location>
</feature>
<sequence>MSSKIPVLEIFGPTIQGEGMVAGQKTMFVRTGGCDYRCAWCDSAFTWDGSQKATPMTADDIMAKLEQTGGGRFSHVTISGGNPALHVGIAELIERFQEKGIASAVETQGSFWQDWLLNVDDVTISPKPPSSEMTTDWSRLDTFMMRLSARRDGNHNLKIVIFDEEDLVYAKQVHGRYPDVPLYLQVGNDDLDNQDPARLRDHLLEKYEWLVDRVMADPELNRVRVLPQIHALLWGNKQGV</sequence>
<dbReference type="PROSITE" id="PS51918">
    <property type="entry name" value="RADICAL_SAM"/>
    <property type="match status" value="1"/>
</dbReference>
<keyword evidence="8" id="KW-0671">Queuosine biosynthesis</keyword>
<feature type="binding site" evidence="8">
    <location>
        <position position="43"/>
    </location>
    <ligand>
        <name>Mg(2+)</name>
        <dbReference type="ChEBI" id="CHEBI:18420"/>
    </ligand>
</feature>
<feature type="binding site" evidence="8">
    <location>
        <begin position="125"/>
        <end position="127"/>
    </location>
    <ligand>
        <name>S-adenosyl-L-methionine</name>
        <dbReference type="ChEBI" id="CHEBI:59789"/>
    </ligand>
</feature>
<feature type="binding site" evidence="8">
    <location>
        <position position="38"/>
    </location>
    <ligand>
        <name>[4Fe-4S] cluster</name>
        <dbReference type="ChEBI" id="CHEBI:49883"/>
        <note>4Fe-4S-S-AdoMet</note>
    </ligand>
</feature>
<dbReference type="SFLD" id="SFLDF00300">
    <property type="entry name" value="7-carboxy-7-deazaguanine_synth"/>
    <property type="match status" value="1"/>
</dbReference>
<feature type="binding site" evidence="8">
    <location>
        <position position="81"/>
    </location>
    <ligand>
        <name>S-adenosyl-L-methionine</name>
        <dbReference type="ChEBI" id="CHEBI:59789"/>
    </ligand>
</feature>
<feature type="binding site" evidence="8">
    <location>
        <position position="41"/>
    </location>
    <ligand>
        <name>[4Fe-4S] cluster</name>
        <dbReference type="ChEBI" id="CHEBI:49883"/>
        <note>4Fe-4S-S-AdoMet</note>
    </ligand>
</feature>
<organism evidence="10 11">
    <name type="scientific">Natribacillus halophilus</name>
    <dbReference type="NCBI Taxonomy" id="549003"/>
    <lineage>
        <taxon>Bacteria</taxon>
        <taxon>Bacillati</taxon>
        <taxon>Bacillota</taxon>
        <taxon>Bacilli</taxon>
        <taxon>Bacillales</taxon>
        <taxon>Bacillaceae</taxon>
        <taxon>Natribacillus</taxon>
    </lineage>
</organism>
<comment type="catalytic activity">
    <reaction evidence="8">
        <text>6-carboxy-5,6,7,8-tetrahydropterin + H(+) = 7-carboxy-7-carbaguanine + NH4(+)</text>
        <dbReference type="Rhea" id="RHEA:27974"/>
        <dbReference type="ChEBI" id="CHEBI:15378"/>
        <dbReference type="ChEBI" id="CHEBI:28938"/>
        <dbReference type="ChEBI" id="CHEBI:61032"/>
        <dbReference type="ChEBI" id="CHEBI:61036"/>
        <dbReference type="EC" id="4.3.99.3"/>
    </reaction>
</comment>
<dbReference type="InterPro" id="IPR007197">
    <property type="entry name" value="rSAM"/>
</dbReference>
<dbReference type="InterPro" id="IPR058240">
    <property type="entry name" value="rSAM_sf"/>
</dbReference>
<keyword evidence="6 8" id="KW-0411">Iron-sulfur</keyword>
<feature type="binding site" evidence="8">
    <location>
        <position position="30"/>
    </location>
    <ligand>
        <name>substrate</name>
    </ligand>
</feature>
<dbReference type="RefSeq" id="WP_090398655.1">
    <property type="nucleotide sequence ID" value="NZ_FNEN01000008.1"/>
</dbReference>
<dbReference type="Proteomes" id="UP000198853">
    <property type="component" value="Unassembled WGS sequence"/>
</dbReference>
<dbReference type="Gene3D" id="3.20.20.70">
    <property type="entry name" value="Aldolase class I"/>
    <property type="match status" value="1"/>
</dbReference>
<dbReference type="GO" id="GO:0000287">
    <property type="term" value="F:magnesium ion binding"/>
    <property type="evidence" value="ECO:0007669"/>
    <property type="project" value="UniProtKB-UniRule"/>
</dbReference>
<feature type="binding site" evidence="8">
    <location>
        <begin position="15"/>
        <end position="17"/>
    </location>
    <ligand>
        <name>substrate</name>
    </ligand>
</feature>
<keyword evidence="7 8" id="KW-0456">Lyase</keyword>
<dbReference type="SUPFAM" id="SSF102114">
    <property type="entry name" value="Radical SAM enzymes"/>
    <property type="match status" value="1"/>
</dbReference>
<dbReference type="EC" id="4.3.99.3" evidence="8"/>